<gene>
    <name evidence="2" type="ORF">EJB05_00875</name>
</gene>
<keyword evidence="3" id="KW-1185">Reference proteome</keyword>
<feature type="non-terminal residue" evidence="2">
    <location>
        <position position="1"/>
    </location>
</feature>
<dbReference type="Pfam" id="PF04979">
    <property type="entry name" value="IPP-2"/>
    <property type="match status" value="1"/>
</dbReference>
<dbReference type="AlphaFoldDB" id="A0A5J9WLG7"/>
<dbReference type="Gramene" id="TVU49562">
    <property type="protein sequence ID" value="TVU49562"/>
    <property type="gene ID" value="EJB05_00875"/>
</dbReference>
<protein>
    <recommendedName>
        <fullName evidence="4">Protein phosphatase inhibitor 2</fullName>
    </recommendedName>
</protein>
<feature type="compositionally biased region" description="Acidic residues" evidence="1">
    <location>
        <begin position="212"/>
        <end position="227"/>
    </location>
</feature>
<organism evidence="2 3">
    <name type="scientific">Eragrostis curvula</name>
    <name type="common">weeping love grass</name>
    <dbReference type="NCBI Taxonomy" id="38414"/>
    <lineage>
        <taxon>Eukaryota</taxon>
        <taxon>Viridiplantae</taxon>
        <taxon>Streptophyta</taxon>
        <taxon>Embryophyta</taxon>
        <taxon>Tracheophyta</taxon>
        <taxon>Spermatophyta</taxon>
        <taxon>Magnoliopsida</taxon>
        <taxon>Liliopsida</taxon>
        <taxon>Poales</taxon>
        <taxon>Poaceae</taxon>
        <taxon>PACMAD clade</taxon>
        <taxon>Chloridoideae</taxon>
        <taxon>Eragrostideae</taxon>
        <taxon>Eragrostidinae</taxon>
        <taxon>Eragrostis</taxon>
    </lineage>
</organism>
<reference evidence="2 3" key="1">
    <citation type="journal article" date="2019" name="Sci. Rep.">
        <title>A high-quality genome of Eragrostis curvula grass provides insights into Poaceae evolution and supports new strategies to enhance forage quality.</title>
        <authorList>
            <person name="Carballo J."/>
            <person name="Santos B.A.C.M."/>
            <person name="Zappacosta D."/>
            <person name="Garbus I."/>
            <person name="Selva J.P."/>
            <person name="Gallo C.A."/>
            <person name="Diaz A."/>
            <person name="Albertini E."/>
            <person name="Caccamo M."/>
            <person name="Echenique V."/>
        </authorList>
    </citation>
    <scope>NUCLEOTIDE SEQUENCE [LARGE SCALE GENOMIC DNA]</scope>
    <source>
        <strain evidence="3">cv. Victoria</strain>
        <tissue evidence="2">Leaf</tissue>
    </source>
</reference>
<dbReference type="InterPro" id="IPR007062">
    <property type="entry name" value="PPI-2"/>
</dbReference>
<evidence type="ECO:0008006" key="4">
    <source>
        <dbReference type="Google" id="ProtNLM"/>
    </source>
</evidence>
<proteinExistence type="predicted"/>
<evidence type="ECO:0000256" key="1">
    <source>
        <dbReference type="SAM" id="MobiDB-lite"/>
    </source>
</evidence>
<dbReference type="EMBL" id="RWGY01000002">
    <property type="protein sequence ID" value="TVU49562.1"/>
    <property type="molecule type" value="Genomic_DNA"/>
</dbReference>
<comment type="caution">
    <text evidence="2">The sequence shown here is derived from an EMBL/GenBank/DDBJ whole genome shotgun (WGS) entry which is preliminary data.</text>
</comment>
<dbReference type="GO" id="GO:0004864">
    <property type="term" value="F:protein phosphatase inhibitor activity"/>
    <property type="evidence" value="ECO:0007669"/>
    <property type="project" value="InterPro"/>
</dbReference>
<feature type="region of interest" description="Disordered" evidence="1">
    <location>
        <begin position="196"/>
        <end position="292"/>
    </location>
</feature>
<dbReference type="PANTHER" id="PTHR12398:SF20">
    <property type="entry name" value="PROTEIN PHOSPHATASE 1 REGULATORY INHIBITOR SUBUNIT 2"/>
    <property type="match status" value="1"/>
</dbReference>
<name>A0A5J9WLG7_9POAL</name>
<dbReference type="OrthoDB" id="551302at2759"/>
<sequence>MGSGKQRAVCTAAFLAQFSAVGPLLNWSLVWCRAWRLANRWICSAGVDGGFASERLTASRRLPGIQISSLSLVSLVTFLSWRRLADDLAIGVETPFAGDEQPPGLPTPSLSFAAVRLGAIPNPNISYISNRVKWNEENLYEIESNKPVRQKITEPKTPYHPMIDDDGSLSPTRPFDKCLDETVQAEAILTALNGVASSSNSSISKDDGWASSDDETDAMEQDNDPEADNERLSFKEHRRAHYDEYRKVKELMRSGSLVEDEADEDDRGANKSEGKGVGKRATNDDGKSSPQT</sequence>
<dbReference type="Proteomes" id="UP000324897">
    <property type="component" value="Chromosome 6"/>
</dbReference>
<feature type="compositionally biased region" description="Basic and acidic residues" evidence="1">
    <location>
        <begin position="267"/>
        <end position="292"/>
    </location>
</feature>
<evidence type="ECO:0000313" key="2">
    <source>
        <dbReference type="EMBL" id="TVU49562.1"/>
    </source>
</evidence>
<dbReference type="PANTHER" id="PTHR12398">
    <property type="entry name" value="PROTEIN PHOSPHATASE INHIBITOR"/>
    <property type="match status" value="1"/>
</dbReference>
<dbReference type="GO" id="GO:0009966">
    <property type="term" value="P:regulation of signal transduction"/>
    <property type="evidence" value="ECO:0007669"/>
    <property type="project" value="InterPro"/>
</dbReference>
<evidence type="ECO:0000313" key="3">
    <source>
        <dbReference type="Proteomes" id="UP000324897"/>
    </source>
</evidence>
<feature type="compositionally biased region" description="Basic and acidic residues" evidence="1">
    <location>
        <begin position="228"/>
        <end position="252"/>
    </location>
</feature>
<accession>A0A5J9WLG7</accession>